<dbReference type="EMBL" id="CP102480">
    <property type="protein sequence ID" value="UUX51195.1"/>
    <property type="molecule type" value="Genomic_DNA"/>
</dbReference>
<evidence type="ECO:0000313" key="1">
    <source>
        <dbReference type="EMBL" id="UUX51195.1"/>
    </source>
</evidence>
<sequence length="330" mass="36346">MTSHNPMDDRVAAIIEPGFLFSGSVAADPVPPVPDEIAGIYRIERPARPDSPLVIASPHSGRDYPSDLIEATRLGPLDLRSSEDAFMEEVLEGAADAGAPLLSALFPRVYVDVNREPYELDPDMYSDPLPPGAVTDSIRISAGLGTIARVVANSEPVYGRKLTVAEAEDRIRRCYAPYHRALQRLIAEAMERFGFCLLIDGHSMPSSAVRHMRSERRPVDIVLGDSHGVTAAPRFIERAENFFRARHYTVRRNSPYAGGFVTRHYGRPALGVHVLQIEINRALYMDERRIEPRGGIEPLKRHMRALMAALTETALQFAANGAGGVRDAAE</sequence>
<dbReference type="InterPro" id="IPR007709">
    <property type="entry name" value="N-FG_amidohydro"/>
</dbReference>
<reference evidence="1" key="1">
    <citation type="submission" date="2022-08" db="EMBL/GenBank/DDBJ databases">
        <title>Nisaea acidiphila sp. nov., isolated from a marine algal debris and emended description of the genus Nisaea Urios et al. 2008.</title>
        <authorList>
            <person name="Kwon K."/>
        </authorList>
    </citation>
    <scope>NUCLEOTIDE SEQUENCE</scope>
    <source>
        <strain evidence="1">MEBiC11861</strain>
    </source>
</reference>
<evidence type="ECO:0000313" key="2">
    <source>
        <dbReference type="Proteomes" id="UP001060336"/>
    </source>
</evidence>
<name>A0A9J7AU03_9PROT</name>
<protein>
    <submittedName>
        <fullName evidence="1">N-formylglutamate amidohydrolase</fullName>
    </submittedName>
</protein>
<proteinExistence type="predicted"/>
<dbReference type="SUPFAM" id="SSF53187">
    <property type="entry name" value="Zn-dependent exopeptidases"/>
    <property type="match status" value="1"/>
</dbReference>
<dbReference type="KEGG" id="naci:NUH88_05765"/>
<dbReference type="Proteomes" id="UP001060336">
    <property type="component" value="Chromosome"/>
</dbReference>
<dbReference type="AlphaFoldDB" id="A0A9J7AU03"/>
<dbReference type="Pfam" id="PF05013">
    <property type="entry name" value="FGase"/>
    <property type="match status" value="1"/>
</dbReference>
<dbReference type="RefSeq" id="WP_257770542.1">
    <property type="nucleotide sequence ID" value="NZ_CP102480.1"/>
</dbReference>
<dbReference type="Gene3D" id="3.40.630.40">
    <property type="entry name" value="Zn-dependent exopeptidases"/>
    <property type="match status" value="1"/>
</dbReference>
<accession>A0A9J7AU03</accession>
<gene>
    <name evidence="1" type="ORF">NUH88_05765</name>
</gene>
<keyword evidence="2" id="KW-1185">Reference proteome</keyword>
<organism evidence="1 2">
    <name type="scientific">Nisaea acidiphila</name>
    <dbReference type="NCBI Taxonomy" id="1862145"/>
    <lineage>
        <taxon>Bacteria</taxon>
        <taxon>Pseudomonadati</taxon>
        <taxon>Pseudomonadota</taxon>
        <taxon>Alphaproteobacteria</taxon>
        <taxon>Rhodospirillales</taxon>
        <taxon>Thalassobaculaceae</taxon>
        <taxon>Nisaea</taxon>
    </lineage>
</organism>